<reference evidence="2 3" key="1">
    <citation type="submission" date="2024-03" db="EMBL/GenBank/DDBJ databases">
        <title>The Genome Sequence of Enterococcus sp. DIV2402.</title>
        <authorList>
            <consortium name="The Broad Institute Genomics Platform"/>
            <consortium name="The Broad Institute Microbial Omics Core"/>
            <consortium name="The Broad Institute Genomic Center for Infectious Diseases"/>
            <person name="Earl A."/>
            <person name="Manson A."/>
            <person name="Gilmore M."/>
            <person name="Schwartman J."/>
            <person name="Shea T."/>
            <person name="Abouelleil A."/>
            <person name="Cao P."/>
            <person name="Chapman S."/>
            <person name="Cusick C."/>
            <person name="Young S."/>
            <person name="Neafsey D."/>
            <person name="Nusbaum C."/>
            <person name="Birren B."/>
        </authorList>
    </citation>
    <scope>NUCLEOTIDE SEQUENCE [LARGE SCALE GENOMIC DNA]</scope>
    <source>
        <strain evidence="2 3">DIV2402</strain>
    </source>
</reference>
<keyword evidence="3" id="KW-1185">Reference proteome</keyword>
<protein>
    <submittedName>
        <fullName evidence="2">Uncharacterized protein</fullName>
    </submittedName>
</protein>
<proteinExistence type="predicted"/>
<evidence type="ECO:0000313" key="2">
    <source>
        <dbReference type="EMBL" id="WYJ78389.1"/>
    </source>
</evidence>
<dbReference type="RefSeq" id="WP_207871506.1">
    <property type="nucleotide sequence ID" value="NZ_CP147251.1"/>
</dbReference>
<evidence type="ECO:0000313" key="3">
    <source>
        <dbReference type="Proteomes" id="UP000664701"/>
    </source>
</evidence>
<dbReference type="EMBL" id="CP147251">
    <property type="protein sequence ID" value="WYJ78389.1"/>
    <property type="molecule type" value="Genomic_DNA"/>
</dbReference>
<dbReference type="Proteomes" id="UP000664701">
    <property type="component" value="Chromosome"/>
</dbReference>
<sequence>MTDKTKEKVYAERQHSYKSEKEKIFKEAQKEAVKNKVIEPKKKEEEK</sequence>
<accession>A0ABZ2SRJ6</accession>
<evidence type="ECO:0000256" key="1">
    <source>
        <dbReference type="SAM" id="MobiDB-lite"/>
    </source>
</evidence>
<feature type="region of interest" description="Disordered" evidence="1">
    <location>
        <begin position="1"/>
        <end position="23"/>
    </location>
</feature>
<gene>
    <name evidence="2" type="ORF">DOK78_003046</name>
</gene>
<name>A0ABZ2SRJ6_9ENTE</name>
<organism evidence="2 3">
    <name type="scientific">Candidatus Enterococcus lowellii</name>
    <dbReference type="NCBI Taxonomy" id="2230877"/>
    <lineage>
        <taxon>Bacteria</taxon>
        <taxon>Bacillati</taxon>
        <taxon>Bacillota</taxon>
        <taxon>Bacilli</taxon>
        <taxon>Lactobacillales</taxon>
        <taxon>Enterococcaceae</taxon>
        <taxon>Enterococcus</taxon>
    </lineage>
</organism>